<feature type="transmembrane region" description="Helical" evidence="6">
    <location>
        <begin position="204"/>
        <end position="230"/>
    </location>
</feature>
<feature type="transmembrane region" description="Helical" evidence="6">
    <location>
        <begin position="71"/>
        <end position="95"/>
    </location>
</feature>
<comment type="subcellular location">
    <subcellularLocation>
        <location evidence="1">Cell membrane</location>
        <topology evidence="1">Multi-pass membrane protein</topology>
    </subcellularLocation>
</comment>
<dbReference type="OrthoDB" id="7605542at2"/>
<sequence>MIRRDLFLSMFGIGAGQFILLVSMPLLARAYGSAEFGTYSVIYAVAGIVGTIAALRMDLALGGADDVDVAVFARACVVLPFLVVPLAIAILWVALKTPLSVNIPFSASDLPMIGAIGLFQGLIFIASGLCTRLGMFWLFATIKVVQPLVFALAALLAVHNLVISMAIGAAVSAGFGLTALRGITLRRGWRESAGALIRMWQYPVISTPMALLNVLALALPLLAIATAYGARSAGDYAQVQRLLGAPLILVATAGGQTFIKHAGDRLRAGSSVTPLFWRFVAAMTVLAAMTMAATATVGHPILRSLVGPGWRTDGTFLVLVLLPVLWRVIASPVSFILVLTNRIGTLGAWQLAYFVYTVVTLEIGARLLNLDDLLLIFGIGCFFMYAAYLTLSSWAASNANERPKI</sequence>
<dbReference type="Proteomes" id="UP000439780">
    <property type="component" value="Unassembled WGS sequence"/>
</dbReference>
<keyword evidence="4 6" id="KW-1133">Transmembrane helix</keyword>
<evidence type="ECO:0000256" key="2">
    <source>
        <dbReference type="ARBA" id="ARBA00022475"/>
    </source>
</evidence>
<dbReference type="InterPro" id="IPR050833">
    <property type="entry name" value="Poly_Biosynth_Transport"/>
</dbReference>
<name>A0A845AE62_9SPHN</name>
<gene>
    <name evidence="7" type="ORF">GRI58_03895</name>
</gene>
<keyword evidence="3 6" id="KW-0812">Transmembrane</keyword>
<dbReference type="PANTHER" id="PTHR30250">
    <property type="entry name" value="PST FAMILY PREDICTED COLANIC ACID TRANSPORTER"/>
    <property type="match status" value="1"/>
</dbReference>
<protein>
    <recommendedName>
        <fullName evidence="9">Oligosaccharide flippase family protein</fullName>
    </recommendedName>
</protein>
<feature type="transmembrane region" description="Helical" evidence="6">
    <location>
        <begin position="162"/>
        <end position="183"/>
    </location>
</feature>
<feature type="transmembrane region" description="Helical" evidence="6">
    <location>
        <begin position="40"/>
        <end position="59"/>
    </location>
</feature>
<feature type="transmembrane region" description="Helical" evidence="6">
    <location>
        <begin position="275"/>
        <end position="296"/>
    </location>
</feature>
<organism evidence="7 8">
    <name type="scientific">Qipengyuania algicida</name>
    <dbReference type="NCBI Taxonomy" id="1836209"/>
    <lineage>
        <taxon>Bacteria</taxon>
        <taxon>Pseudomonadati</taxon>
        <taxon>Pseudomonadota</taxon>
        <taxon>Alphaproteobacteria</taxon>
        <taxon>Sphingomonadales</taxon>
        <taxon>Erythrobacteraceae</taxon>
        <taxon>Qipengyuania</taxon>
    </lineage>
</organism>
<proteinExistence type="predicted"/>
<keyword evidence="5 6" id="KW-0472">Membrane</keyword>
<evidence type="ECO:0000256" key="6">
    <source>
        <dbReference type="SAM" id="Phobius"/>
    </source>
</evidence>
<accession>A0A845AE62</accession>
<dbReference type="EMBL" id="WTYA01000002">
    <property type="protein sequence ID" value="MXP27964.1"/>
    <property type="molecule type" value="Genomic_DNA"/>
</dbReference>
<dbReference type="AlphaFoldDB" id="A0A845AE62"/>
<evidence type="ECO:0000256" key="4">
    <source>
        <dbReference type="ARBA" id="ARBA00022989"/>
    </source>
</evidence>
<evidence type="ECO:0000256" key="5">
    <source>
        <dbReference type="ARBA" id="ARBA00023136"/>
    </source>
</evidence>
<evidence type="ECO:0000256" key="1">
    <source>
        <dbReference type="ARBA" id="ARBA00004651"/>
    </source>
</evidence>
<feature type="transmembrane region" description="Helical" evidence="6">
    <location>
        <begin position="374"/>
        <end position="396"/>
    </location>
</feature>
<dbReference type="RefSeq" id="WP_160752255.1">
    <property type="nucleotide sequence ID" value="NZ_WTYA01000002.1"/>
</dbReference>
<keyword evidence="2" id="KW-1003">Cell membrane</keyword>
<feature type="transmembrane region" description="Helical" evidence="6">
    <location>
        <begin position="242"/>
        <end position="263"/>
    </location>
</feature>
<evidence type="ECO:0000313" key="7">
    <source>
        <dbReference type="EMBL" id="MXP27964.1"/>
    </source>
</evidence>
<evidence type="ECO:0000313" key="8">
    <source>
        <dbReference type="Proteomes" id="UP000439780"/>
    </source>
</evidence>
<feature type="transmembrane region" description="Helical" evidence="6">
    <location>
        <begin position="110"/>
        <end position="129"/>
    </location>
</feature>
<evidence type="ECO:0000256" key="3">
    <source>
        <dbReference type="ARBA" id="ARBA00022692"/>
    </source>
</evidence>
<dbReference type="GO" id="GO:0005886">
    <property type="term" value="C:plasma membrane"/>
    <property type="evidence" value="ECO:0007669"/>
    <property type="project" value="UniProtKB-SubCell"/>
</dbReference>
<feature type="transmembrane region" description="Helical" evidence="6">
    <location>
        <begin position="316"/>
        <end position="339"/>
    </location>
</feature>
<reference evidence="7 8" key="1">
    <citation type="submission" date="2019-12" db="EMBL/GenBank/DDBJ databases">
        <title>Genomic-based taxomic classification of the family Erythrobacteraceae.</title>
        <authorList>
            <person name="Xu L."/>
        </authorList>
    </citation>
    <scope>NUCLEOTIDE SEQUENCE [LARGE SCALE GENOMIC DNA]</scope>
    <source>
        <strain evidence="7 8">KEMB 9005-328</strain>
    </source>
</reference>
<evidence type="ECO:0008006" key="9">
    <source>
        <dbReference type="Google" id="ProtNLM"/>
    </source>
</evidence>
<feature type="transmembrane region" description="Helical" evidence="6">
    <location>
        <begin position="351"/>
        <end position="368"/>
    </location>
</feature>
<dbReference type="PANTHER" id="PTHR30250:SF11">
    <property type="entry name" value="O-ANTIGEN TRANSPORTER-RELATED"/>
    <property type="match status" value="1"/>
</dbReference>
<comment type="caution">
    <text evidence="7">The sequence shown here is derived from an EMBL/GenBank/DDBJ whole genome shotgun (WGS) entry which is preliminary data.</text>
</comment>
<feature type="transmembrane region" description="Helical" evidence="6">
    <location>
        <begin position="136"/>
        <end position="156"/>
    </location>
</feature>
<keyword evidence="8" id="KW-1185">Reference proteome</keyword>